<dbReference type="InterPro" id="IPR009430">
    <property type="entry name" value="GvpL/GvpF"/>
</dbReference>
<evidence type="ECO:0000256" key="4">
    <source>
        <dbReference type="SAM" id="MobiDB-lite"/>
    </source>
</evidence>
<evidence type="ECO:0000256" key="1">
    <source>
        <dbReference type="ARBA" id="ARBA00022987"/>
    </source>
</evidence>
<dbReference type="RefSeq" id="WP_356759724.1">
    <property type="nucleotide sequence ID" value="NZ_JBHMAR010000006.1"/>
</dbReference>
<dbReference type="EMBL" id="JBHMAR010000006">
    <property type="protein sequence ID" value="MFB9735129.1"/>
    <property type="molecule type" value="Genomic_DNA"/>
</dbReference>
<evidence type="ECO:0000256" key="3">
    <source>
        <dbReference type="ARBA" id="ARBA00035643"/>
    </source>
</evidence>
<evidence type="ECO:0000313" key="5">
    <source>
        <dbReference type="EMBL" id="MFB9735129.1"/>
    </source>
</evidence>
<accession>A0ABV5VBC6</accession>
<gene>
    <name evidence="5" type="ORF">ACFFRO_08285</name>
</gene>
<keyword evidence="6" id="KW-1185">Reference proteome</keyword>
<evidence type="ECO:0000313" key="6">
    <source>
        <dbReference type="Proteomes" id="UP001589703"/>
    </source>
</evidence>
<evidence type="ECO:0000256" key="2">
    <source>
        <dbReference type="ARBA" id="ARBA00035108"/>
    </source>
</evidence>
<organism evidence="5 6">
    <name type="scientific">Streptomyces thermocoprophilus</name>
    <dbReference type="NCBI Taxonomy" id="78356"/>
    <lineage>
        <taxon>Bacteria</taxon>
        <taxon>Bacillati</taxon>
        <taxon>Actinomycetota</taxon>
        <taxon>Actinomycetes</taxon>
        <taxon>Kitasatosporales</taxon>
        <taxon>Streptomycetaceae</taxon>
        <taxon>Streptomyces</taxon>
    </lineage>
</organism>
<dbReference type="PANTHER" id="PTHR36852">
    <property type="entry name" value="PROTEIN GVPL 2"/>
    <property type="match status" value="1"/>
</dbReference>
<name>A0ABV5VBC6_9ACTN</name>
<dbReference type="PANTHER" id="PTHR36852:SF1">
    <property type="entry name" value="PROTEIN GVPL 2"/>
    <property type="match status" value="1"/>
</dbReference>
<keyword evidence="1" id="KW-0304">Gas vesicle</keyword>
<proteinExistence type="inferred from homology"/>
<comment type="caution">
    <text evidence="5">The sequence shown here is derived from an EMBL/GenBank/DDBJ whole genome shotgun (WGS) entry which is preliminary data.</text>
</comment>
<comment type="subcellular location">
    <subcellularLocation>
        <location evidence="2">Gas vesicle</location>
    </subcellularLocation>
</comment>
<sequence>MSTYVYGITARSHAGVPDGLTGVGEPPRPVRSVTAGDLVALVSDAPEGLRPKRRDLLAHQAVLAEAGAGGCVLPMRFGSVAPDDDTVADVLGERTDHYRERLDALDGRVEYNVKASHVEEAVLHRVMAESPDVRAVAEANRKAGGGSYEDKLRLGEMVAAAVKAREVEDGAALEQALESAAEAVSVGPESTGWLANVSFLVEQEAAESFLAAVEQARADMPHLEIRVNGPLPPYSFVEPGPAEPAGTTAGGADADAGAG</sequence>
<dbReference type="Proteomes" id="UP001589703">
    <property type="component" value="Unassembled WGS sequence"/>
</dbReference>
<dbReference type="Pfam" id="PF06386">
    <property type="entry name" value="GvpL_GvpF"/>
    <property type="match status" value="1"/>
</dbReference>
<protein>
    <submittedName>
        <fullName evidence="5">GvpL/GvpF family gas vesicle protein</fullName>
    </submittedName>
</protein>
<reference evidence="5 6" key="1">
    <citation type="submission" date="2024-09" db="EMBL/GenBank/DDBJ databases">
        <authorList>
            <person name="Sun Q."/>
            <person name="Mori K."/>
        </authorList>
    </citation>
    <scope>NUCLEOTIDE SEQUENCE [LARGE SCALE GENOMIC DNA]</scope>
    <source>
        <strain evidence="5 6">JCM 10918</strain>
    </source>
</reference>
<feature type="region of interest" description="Disordered" evidence="4">
    <location>
        <begin position="238"/>
        <end position="259"/>
    </location>
</feature>
<comment type="similarity">
    <text evidence="3">Belongs to the gas vesicle GvpF/GvpL family.</text>
</comment>